<name>A0ABS2V0X0_9ACTN</name>
<dbReference type="GO" id="GO:0016757">
    <property type="term" value="F:glycosyltransferase activity"/>
    <property type="evidence" value="ECO:0007669"/>
    <property type="project" value="UniProtKB-KW"/>
</dbReference>
<dbReference type="Proteomes" id="UP000664109">
    <property type="component" value="Unassembled WGS sequence"/>
</dbReference>
<dbReference type="SUPFAM" id="SSF53271">
    <property type="entry name" value="PRTase-like"/>
    <property type="match status" value="1"/>
</dbReference>
<evidence type="ECO:0000259" key="1">
    <source>
        <dbReference type="Pfam" id="PF00156"/>
    </source>
</evidence>
<keyword evidence="2" id="KW-0808">Transferase</keyword>
<dbReference type="EMBL" id="JAFEJA010000002">
    <property type="protein sequence ID" value="MBM9623248.1"/>
    <property type="molecule type" value="Genomic_DNA"/>
</dbReference>
<sequence>MRFADRGEAGRELAASVLVRHRAGELRSPYVLALPRGGVPVAAEVARALDAPLDVVVVRKIGAPFNRELGVGALAGEAPPLFDTRALESLGLSADGLGDLVAAERAELRRREQVYRAGRPAPVLGGRTAVLVDDGLATGVTARAAVRAVRAMEPAAVVLAAPVCSREAAGTLRAEVDQLVTLYTPWPFHSVGQWYHDFTQVGDDEVVAVLRDAAAARPQ</sequence>
<keyword evidence="3" id="KW-1185">Reference proteome</keyword>
<evidence type="ECO:0000313" key="2">
    <source>
        <dbReference type="EMBL" id="MBM9623248.1"/>
    </source>
</evidence>
<keyword evidence="2" id="KW-0328">Glycosyltransferase</keyword>
<reference evidence="2 3" key="1">
    <citation type="journal article" date="2016" name="Arch. Microbiol.">
        <title>Streptomyces zhihengii sp. nov., isolated from rhizospheric soil of Psammosilene tunicoides.</title>
        <authorList>
            <person name="Huang M.J."/>
            <person name="Fei J.J."/>
            <person name="Salam N."/>
            <person name="Kim C.J."/>
            <person name="Hozzein W.N."/>
            <person name="Xiao M."/>
            <person name="Huang H.Q."/>
            <person name="Li W.J."/>
        </authorList>
    </citation>
    <scope>NUCLEOTIDE SEQUENCE [LARGE SCALE GENOMIC DNA]</scope>
    <source>
        <strain evidence="2 3">YIM T102</strain>
    </source>
</reference>
<dbReference type="Gene3D" id="3.30.1310.20">
    <property type="entry name" value="PRTase-like"/>
    <property type="match status" value="1"/>
</dbReference>
<organism evidence="2 3">
    <name type="scientific">Streptomyces zhihengii</name>
    <dbReference type="NCBI Taxonomy" id="1818004"/>
    <lineage>
        <taxon>Bacteria</taxon>
        <taxon>Bacillati</taxon>
        <taxon>Actinomycetota</taxon>
        <taxon>Actinomycetes</taxon>
        <taxon>Kitasatosporales</taxon>
        <taxon>Streptomycetaceae</taxon>
        <taxon>Streptomyces</taxon>
    </lineage>
</organism>
<proteinExistence type="predicted"/>
<evidence type="ECO:0000313" key="3">
    <source>
        <dbReference type="Proteomes" id="UP000664109"/>
    </source>
</evidence>
<dbReference type="Gene3D" id="3.40.50.2020">
    <property type="match status" value="1"/>
</dbReference>
<gene>
    <name evidence="2" type="ORF">JE024_32120</name>
</gene>
<dbReference type="Pfam" id="PF00156">
    <property type="entry name" value="Pribosyltran"/>
    <property type="match status" value="1"/>
</dbReference>
<dbReference type="CDD" id="cd06223">
    <property type="entry name" value="PRTases_typeI"/>
    <property type="match status" value="1"/>
</dbReference>
<dbReference type="InterPro" id="IPR000836">
    <property type="entry name" value="PRTase_dom"/>
</dbReference>
<protein>
    <submittedName>
        <fullName evidence="2">Phosphoribosyltransferase</fullName>
    </submittedName>
</protein>
<feature type="domain" description="Phosphoribosyltransferase" evidence="1">
    <location>
        <begin position="27"/>
        <end position="169"/>
    </location>
</feature>
<comment type="caution">
    <text evidence="2">The sequence shown here is derived from an EMBL/GenBank/DDBJ whole genome shotgun (WGS) entry which is preliminary data.</text>
</comment>
<dbReference type="InterPro" id="IPR029057">
    <property type="entry name" value="PRTase-like"/>
</dbReference>
<dbReference type="RefSeq" id="WP_205377403.1">
    <property type="nucleotide sequence ID" value="NZ_JAFEJA010000002.1"/>
</dbReference>
<accession>A0ABS2V0X0</accession>